<proteinExistence type="predicted"/>
<name>M6WKI1_LEPBO</name>
<accession>M6WKI1</accession>
<gene>
    <name evidence="1" type="ORF">LEP1GSC133_3781</name>
</gene>
<dbReference type="AlphaFoldDB" id="M6WKI1"/>
<comment type="caution">
    <text evidence="1">The sequence shown here is derived from an EMBL/GenBank/DDBJ whole genome shotgun (WGS) entry which is preliminary data.</text>
</comment>
<evidence type="ECO:0000313" key="1">
    <source>
        <dbReference type="EMBL" id="EMO62283.1"/>
    </source>
</evidence>
<evidence type="ECO:0000313" key="2">
    <source>
        <dbReference type="Proteomes" id="UP000012159"/>
    </source>
</evidence>
<reference evidence="1 2" key="1">
    <citation type="submission" date="2013-01" db="EMBL/GenBank/DDBJ databases">
        <authorList>
            <person name="Harkins D.M."/>
            <person name="Durkin A.S."/>
            <person name="Brinkac L.M."/>
            <person name="Haft D.H."/>
            <person name="Selengut J.D."/>
            <person name="Sanka R."/>
            <person name="DePew J."/>
            <person name="Purushe J."/>
            <person name="Picardeau M."/>
            <person name="Werts C."/>
            <person name="Goarant C."/>
            <person name="Vinetz J.M."/>
            <person name="Sutton G.G."/>
            <person name="Nierman W.C."/>
            <person name="Fouts D.E."/>
        </authorList>
    </citation>
    <scope>NUCLEOTIDE SEQUENCE [LARGE SCALE GENOMIC DNA]</scope>
    <source>
        <strain evidence="1 2">200901868</strain>
    </source>
</reference>
<organism evidence="1 2">
    <name type="scientific">Leptospira borgpetersenii serovar Pomona str. 200901868</name>
    <dbReference type="NCBI Taxonomy" id="1192866"/>
    <lineage>
        <taxon>Bacteria</taxon>
        <taxon>Pseudomonadati</taxon>
        <taxon>Spirochaetota</taxon>
        <taxon>Spirochaetia</taxon>
        <taxon>Leptospirales</taxon>
        <taxon>Leptospiraceae</taxon>
        <taxon>Leptospira</taxon>
    </lineage>
</organism>
<dbReference type="EMBL" id="AKWF02000084">
    <property type="protein sequence ID" value="EMO62283.1"/>
    <property type="molecule type" value="Genomic_DNA"/>
</dbReference>
<dbReference type="Proteomes" id="UP000012159">
    <property type="component" value="Unassembled WGS sequence"/>
</dbReference>
<sequence>MGDLKNMRKKIYCSGWGAISELVSKLVVLLNRNYLLVKWTNIIQRSPMDFGKK</sequence>
<protein>
    <submittedName>
        <fullName evidence="1">Uncharacterized protein</fullName>
    </submittedName>
</protein>